<keyword evidence="2" id="KW-0813">Transport</keyword>
<feature type="transmembrane region" description="Helical" evidence="8">
    <location>
        <begin position="970"/>
        <end position="994"/>
    </location>
</feature>
<evidence type="ECO:0000256" key="8">
    <source>
        <dbReference type="SAM" id="Phobius"/>
    </source>
</evidence>
<gene>
    <name evidence="10" type="ORF">ECRASSUSDP1_LOCUS12984</name>
</gene>
<comment type="subcellular location">
    <subcellularLocation>
        <location evidence="1">Membrane</location>
        <topology evidence="1">Multi-pass membrane protein</topology>
    </subcellularLocation>
</comment>
<dbReference type="PANTHER" id="PTHR10117:SF54">
    <property type="entry name" value="TRANSIENT RECEPTOR POTENTIAL-GAMMA PROTEIN"/>
    <property type="match status" value="1"/>
</dbReference>
<dbReference type="EMBL" id="CAMPGE010012906">
    <property type="protein sequence ID" value="CAI2371659.1"/>
    <property type="molecule type" value="Genomic_DNA"/>
</dbReference>
<evidence type="ECO:0000313" key="11">
    <source>
        <dbReference type="Proteomes" id="UP001295684"/>
    </source>
</evidence>
<evidence type="ECO:0000256" key="6">
    <source>
        <dbReference type="ARBA" id="ARBA00023136"/>
    </source>
</evidence>
<reference evidence="10" key="1">
    <citation type="submission" date="2023-07" db="EMBL/GenBank/DDBJ databases">
        <authorList>
            <consortium name="AG Swart"/>
            <person name="Singh M."/>
            <person name="Singh A."/>
            <person name="Seah K."/>
            <person name="Emmerich C."/>
        </authorList>
    </citation>
    <scope>NUCLEOTIDE SEQUENCE</scope>
    <source>
        <strain evidence="10">DP1</strain>
    </source>
</reference>
<dbReference type="Pfam" id="PF00520">
    <property type="entry name" value="Ion_trans"/>
    <property type="match status" value="1"/>
</dbReference>
<comment type="caution">
    <text evidence="10">The sequence shown here is derived from an EMBL/GenBank/DDBJ whole genome shotgun (WGS) entry which is preliminary data.</text>
</comment>
<feature type="transmembrane region" description="Helical" evidence="8">
    <location>
        <begin position="844"/>
        <end position="866"/>
    </location>
</feature>
<evidence type="ECO:0000256" key="1">
    <source>
        <dbReference type="ARBA" id="ARBA00004141"/>
    </source>
</evidence>
<keyword evidence="5" id="KW-0406">Ion transport</keyword>
<feature type="transmembrane region" description="Helical" evidence="8">
    <location>
        <begin position="811"/>
        <end position="832"/>
    </location>
</feature>
<name>A0AAD1UTQ9_EUPCR</name>
<sequence length="1168" mass="136094">MTSSHKKDAERLVVKVQYQHESHSKLKYIQDYRQKVGLINDASKEKSFQSFVELVCIFEKVNQVEFEDQQDIDPFQDEALLQSAMDYCLSIKSLLCTKYILDRLREDKIEPVVGIKALSEVIQGISSLQDLSESSHSMTKLEGSDECVNILKTLIEKKNCTLRYGDNNEGVSDMLRSIYHRLGQNAIQIDSERKYNSKKSMKENFESDRINDSKSEEGFSFNIEDTDQNHKESVKLNYYSHHKKFGGQSFHEIPPELNTKKLLRMDTLRVKKIQQIISDEYNIPGVKFFDLHLLNMKNSQVFELCTLMYSGQDLFCAKTESIFPIPVYKLMLFYEELEAFQLMFNQELYFASKIKIIAESLSYSLIISNPMIAVFIANMYPDELFHNKAVAIDTILHYLKEFTENNGGSRYRRVKHLEQYLFIVERMLCFFNFAQAKKLIEIFNDFIDIGQNKEKNGSDRVCDEFQNNFLVYSQTPIKECVLIMFICYKLKSSYKELHKGYQELEDKYSQIVNLLLDATEDISQVELILTAKCFNRKEVIDLISECDFQLVLNNDKVSRVVTDFWKGPYETEFFMNNCYAYAQIRELFIDSKKFFGYKPAGEYAFSIDRLWRQKSQKKIFEENEKSKNKARYANNFQFEQWDKSLSTKYFIETLFIIIGSTIVSINSSYTLELSIEAQPSATTVLGIVSQLESDGLSESTRQSLINQVESIANEAEERLEKFFRSIDINIMINWILATYILKLISEYIFVKIRSKSFSFMATDIVLNIIYFVTLTWMTCLLHFDYYQHAPRSDEYYYVRVYQYATTHMQDVGTQVCFAILLMVHTIRVLNILRASQTFGPMIEIIFSMIIELFKFMVIFQCIILIFTSSMRILFFTLPEFSSRTETYVTLYSASLSNFDFSIFQSELMSVNKLYGYCFMGLFLLVSAIALLNFLIAVISHVYEKLNQIKVGLYLKSLIGIRQVMQHDDRYSCLVSSVPPLNIVPFIMTPAVLWMQSKKLNYCILHYEYLVVAIVGMTLYILFAIICIPFAYVLIIGTLLKTMCGKKRSEKSKCTQITDLFLFIIFGFIMLICRTICDFGLFICDLYNTNLIKCTDIESTSVNTRSTITGEVDKNFYLLFLLFLKQYPSKKVHSKKLIADLRSLLDIHQHLRTIIFSGKEANQLFKSNK</sequence>
<protein>
    <recommendedName>
        <fullName evidence="9">Ion transport domain-containing protein</fullName>
    </recommendedName>
</protein>
<evidence type="ECO:0000256" key="7">
    <source>
        <dbReference type="ARBA" id="ARBA00023303"/>
    </source>
</evidence>
<evidence type="ECO:0000259" key="9">
    <source>
        <dbReference type="Pfam" id="PF00520"/>
    </source>
</evidence>
<keyword evidence="11" id="KW-1185">Reference proteome</keyword>
<feature type="transmembrane region" description="Helical" evidence="8">
    <location>
        <begin position="1059"/>
        <end position="1082"/>
    </location>
</feature>
<feature type="transmembrane region" description="Helical" evidence="8">
    <location>
        <begin position="731"/>
        <end position="752"/>
    </location>
</feature>
<dbReference type="AlphaFoldDB" id="A0AAD1UTQ9"/>
<proteinExistence type="predicted"/>
<evidence type="ECO:0000313" key="10">
    <source>
        <dbReference type="EMBL" id="CAI2371659.1"/>
    </source>
</evidence>
<dbReference type="InterPro" id="IPR002153">
    <property type="entry name" value="TRPC_channel"/>
</dbReference>
<evidence type="ECO:0000256" key="4">
    <source>
        <dbReference type="ARBA" id="ARBA00022989"/>
    </source>
</evidence>
<feature type="transmembrane region" description="Helical" evidence="8">
    <location>
        <begin position="764"/>
        <end position="783"/>
    </location>
</feature>
<keyword evidence="3 8" id="KW-0812">Transmembrane</keyword>
<evidence type="ECO:0000256" key="3">
    <source>
        <dbReference type="ARBA" id="ARBA00022692"/>
    </source>
</evidence>
<feature type="transmembrane region" description="Helical" evidence="8">
    <location>
        <begin position="913"/>
        <end position="938"/>
    </location>
</feature>
<dbReference type="GO" id="GO:0070679">
    <property type="term" value="F:inositol 1,4,5 trisphosphate binding"/>
    <property type="evidence" value="ECO:0007669"/>
    <property type="project" value="TreeGrafter"/>
</dbReference>
<dbReference type="GO" id="GO:0005886">
    <property type="term" value="C:plasma membrane"/>
    <property type="evidence" value="ECO:0007669"/>
    <property type="project" value="TreeGrafter"/>
</dbReference>
<feature type="domain" description="Ion transport" evidence="9">
    <location>
        <begin position="721"/>
        <end position="947"/>
    </location>
</feature>
<dbReference type="GO" id="GO:0051480">
    <property type="term" value="P:regulation of cytosolic calcium ion concentration"/>
    <property type="evidence" value="ECO:0007669"/>
    <property type="project" value="TreeGrafter"/>
</dbReference>
<feature type="transmembrane region" description="Helical" evidence="8">
    <location>
        <begin position="1006"/>
        <end position="1039"/>
    </location>
</feature>
<dbReference type="Proteomes" id="UP001295684">
    <property type="component" value="Unassembled WGS sequence"/>
</dbReference>
<keyword evidence="4 8" id="KW-1133">Transmembrane helix</keyword>
<dbReference type="GO" id="GO:0034703">
    <property type="term" value="C:cation channel complex"/>
    <property type="evidence" value="ECO:0007669"/>
    <property type="project" value="TreeGrafter"/>
</dbReference>
<keyword evidence="7" id="KW-0407">Ion channel</keyword>
<keyword evidence="6 8" id="KW-0472">Membrane</keyword>
<dbReference type="PANTHER" id="PTHR10117">
    <property type="entry name" value="TRANSIENT RECEPTOR POTENTIAL CHANNEL"/>
    <property type="match status" value="1"/>
</dbReference>
<dbReference type="InterPro" id="IPR005821">
    <property type="entry name" value="Ion_trans_dom"/>
</dbReference>
<evidence type="ECO:0000256" key="2">
    <source>
        <dbReference type="ARBA" id="ARBA00022448"/>
    </source>
</evidence>
<evidence type="ECO:0000256" key="5">
    <source>
        <dbReference type="ARBA" id="ARBA00023065"/>
    </source>
</evidence>
<organism evidence="10 11">
    <name type="scientific">Euplotes crassus</name>
    <dbReference type="NCBI Taxonomy" id="5936"/>
    <lineage>
        <taxon>Eukaryota</taxon>
        <taxon>Sar</taxon>
        <taxon>Alveolata</taxon>
        <taxon>Ciliophora</taxon>
        <taxon>Intramacronucleata</taxon>
        <taxon>Spirotrichea</taxon>
        <taxon>Hypotrichia</taxon>
        <taxon>Euplotida</taxon>
        <taxon>Euplotidae</taxon>
        <taxon>Moneuplotes</taxon>
    </lineage>
</organism>
<accession>A0AAD1UTQ9</accession>
<dbReference type="GO" id="GO:0015279">
    <property type="term" value="F:store-operated calcium channel activity"/>
    <property type="evidence" value="ECO:0007669"/>
    <property type="project" value="TreeGrafter"/>
</dbReference>